<evidence type="ECO:0000313" key="2">
    <source>
        <dbReference type="Proteomes" id="UP001159363"/>
    </source>
</evidence>
<gene>
    <name evidence="1" type="ORF">PR048_005829</name>
</gene>
<evidence type="ECO:0000313" key="1">
    <source>
        <dbReference type="EMBL" id="KAJ8893240.1"/>
    </source>
</evidence>
<protein>
    <submittedName>
        <fullName evidence="1">Uncharacterized protein</fullName>
    </submittedName>
</protein>
<name>A0ABQ9I9A8_9NEOP</name>
<sequence>MDTDTALEFVKPRLLDAEFNMENAHTENKDLSGCSYKTSSFENQKGVMSATKKFILDSGTSDHLVKADLLEHMESVKVLKIPYLIVPGRYCNLLSVSKINNRGLNFLFSGYKATILKGSDICEE</sequence>
<dbReference type="EMBL" id="JARBHB010000002">
    <property type="protein sequence ID" value="KAJ8893240.1"/>
    <property type="molecule type" value="Genomic_DNA"/>
</dbReference>
<comment type="caution">
    <text evidence="1">The sequence shown here is derived from an EMBL/GenBank/DDBJ whole genome shotgun (WGS) entry which is preliminary data.</text>
</comment>
<reference evidence="1 2" key="1">
    <citation type="submission" date="2023-02" db="EMBL/GenBank/DDBJ databases">
        <title>LHISI_Scaffold_Assembly.</title>
        <authorList>
            <person name="Stuart O.P."/>
            <person name="Cleave R."/>
            <person name="Magrath M.J.L."/>
            <person name="Mikheyev A.S."/>
        </authorList>
    </citation>
    <scope>NUCLEOTIDE SEQUENCE [LARGE SCALE GENOMIC DNA]</scope>
    <source>
        <strain evidence="1">Daus_M_001</strain>
        <tissue evidence="1">Leg muscle</tissue>
    </source>
</reference>
<keyword evidence="2" id="KW-1185">Reference proteome</keyword>
<accession>A0ABQ9I9A8</accession>
<organism evidence="1 2">
    <name type="scientific">Dryococelus australis</name>
    <dbReference type="NCBI Taxonomy" id="614101"/>
    <lineage>
        <taxon>Eukaryota</taxon>
        <taxon>Metazoa</taxon>
        <taxon>Ecdysozoa</taxon>
        <taxon>Arthropoda</taxon>
        <taxon>Hexapoda</taxon>
        <taxon>Insecta</taxon>
        <taxon>Pterygota</taxon>
        <taxon>Neoptera</taxon>
        <taxon>Polyneoptera</taxon>
        <taxon>Phasmatodea</taxon>
        <taxon>Verophasmatodea</taxon>
        <taxon>Anareolatae</taxon>
        <taxon>Phasmatidae</taxon>
        <taxon>Eurycanthinae</taxon>
        <taxon>Dryococelus</taxon>
    </lineage>
</organism>
<feature type="non-terminal residue" evidence="1">
    <location>
        <position position="124"/>
    </location>
</feature>
<dbReference type="Proteomes" id="UP001159363">
    <property type="component" value="Chromosome 2"/>
</dbReference>
<proteinExistence type="predicted"/>